<feature type="transmembrane region" description="Helical" evidence="2">
    <location>
        <begin position="58"/>
        <end position="78"/>
    </location>
</feature>
<evidence type="ECO:0000313" key="6">
    <source>
        <dbReference type="Proteomes" id="UP001237823"/>
    </source>
</evidence>
<feature type="compositionally biased region" description="Low complexity" evidence="1">
    <location>
        <begin position="596"/>
        <end position="606"/>
    </location>
</feature>
<keyword evidence="2" id="KW-1133">Transmembrane helix</keyword>
<dbReference type="InterPro" id="IPR052901">
    <property type="entry name" value="Bact_TGase-like"/>
</dbReference>
<protein>
    <submittedName>
        <fullName evidence="5">TransglutaminaseTgpA domain-containing protein</fullName>
    </submittedName>
</protein>
<sequence length="836" mass="87950">MSAATEDAPRLRTRRTDRRGDRRAERRRGALRTAGGTLATWLVLAVASTAWWPVHRDASMVTAGVTAVLAGTAVALVGALARLPAAVVGALTVAVFALTGVPAAVPDRSVGILPTGAGLVDLFAGVALDWKRLVTVSLPVGSYESLLVPYFVTTLVATVVGVSVATRASRPELASIPGLVLFAAAVVVGPSRLDVALATAVVLGGIALVWALTARHVRRAVSVATTVGARVPVWRSVLRPALVGTGTIVAAAVVATGLGLVAPPSVGRTVARTDVVKPFDPRDELSPLSAFRSYEEPGQADAAQLRVTGLPQGGFVRIATLDTYDGVVYRVGGDDGASASGTFERVPTSVDVRGVRGTDLDVAVAVEGYRGVWLPTVGDLETVTFRGSDADRDRGAFSYNRTTGTAVVVGGVDADTRYDLRAVLPDQPTDDQLASARPGTATVPSPTGVPDAVRERVEATSADGGSDGARLVAAIESLKRTGYVSHGVGDDRASRSGHGADRIEELLTAPVMIGDQEQYAVAAALMARQLGFPSRVVMGFTAGGDSGVATSSGTDGTTTFRGSDVTARVEVDTEQWGWVMVDPNPVVRDIPDEQDQTPQPVTRPETVVPPPPVEQQDQDQQAPPQSDRDTPPVQPLWLQILLAALPWVLATLGFVALVLLPFAVVVLCKRLRRRRRRRGPTPRARVVGAWDEYRDALVDRGHDVVMAATRREAVAGAPGEGGIGLAALADRSVFGPGEVEPGTADRMWSATDEAITSLRAGRTRRERWRAAVSLRSLRRPAVRRHGARAADRLRPETPEVGAGLGGDGQDRRGGRDYDGPKAGERRGRPSEDRGEP</sequence>
<evidence type="ECO:0000259" key="4">
    <source>
        <dbReference type="Pfam" id="PF11992"/>
    </source>
</evidence>
<reference evidence="5 6" key="1">
    <citation type="submission" date="2023-06" db="EMBL/GenBank/DDBJ databases">
        <authorList>
            <person name="Feng G."/>
            <person name="Li J."/>
            <person name="Zhu H."/>
        </authorList>
    </citation>
    <scope>NUCLEOTIDE SEQUENCE [LARGE SCALE GENOMIC DNA]</scope>
    <source>
        <strain evidence="5 6">RHCKG23</strain>
    </source>
</reference>
<feature type="transmembrane region" description="Helical" evidence="2">
    <location>
        <begin position="85"/>
        <end position="105"/>
    </location>
</feature>
<feature type="compositionally biased region" description="Basic and acidic residues" evidence="1">
    <location>
        <begin position="18"/>
        <end position="28"/>
    </location>
</feature>
<dbReference type="EMBL" id="JAUCML010000005">
    <property type="protein sequence ID" value="MDM7885370.1"/>
    <property type="molecule type" value="Genomic_DNA"/>
</dbReference>
<evidence type="ECO:0000313" key="5">
    <source>
        <dbReference type="EMBL" id="MDM7885370.1"/>
    </source>
</evidence>
<feature type="transmembrane region" description="Helical" evidence="2">
    <location>
        <begin position="29"/>
        <end position="52"/>
    </location>
</feature>
<feature type="transmembrane region" description="Helical" evidence="2">
    <location>
        <begin position="240"/>
        <end position="262"/>
    </location>
</feature>
<comment type="caution">
    <text evidence="5">The sequence shown here is derived from an EMBL/GenBank/DDBJ whole genome shotgun (WGS) entry which is preliminary data.</text>
</comment>
<feature type="compositionally biased region" description="Basic and acidic residues" evidence="1">
    <location>
        <begin position="808"/>
        <end position="836"/>
    </location>
</feature>
<dbReference type="SUPFAM" id="SSF54001">
    <property type="entry name" value="Cysteine proteinases"/>
    <property type="match status" value="1"/>
</dbReference>
<feature type="region of interest" description="Disordered" evidence="1">
    <location>
        <begin position="1"/>
        <end position="28"/>
    </location>
</feature>
<accession>A0ABT7T713</accession>
<proteinExistence type="predicted"/>
<dbReference type="InterPro" id="IPR002931">
    <property type="entry name" value="Transglutaminase-like"/>
</dbReference>
<feature type="transmembrane region" description="Helical" evidence="2">
    <location>
        <begin position="147"/>
        <end position="166"/>
    </location>
</feature>
<keyword evidence="6" id="KW-1185">Reference proteome</keyword>
<feature type="domain" description="Protein-glutamine gamma-glutamyltransferase TgpA N-terminal" evidence="4">
    <location>
        <begin position="45"/>
        <end position="427"/>
    </location>
</feature>
<feature type="region of interest" description="Disordered" evidence="1">
    <location>
        <begin position="582"/>
        <end position="631"/>
    </location>
</feature>
<feature type="region of interest" description="Disordered" evidence="1">
    <location>
        <begin position="781"/>
        <end position="836"/>
    </location>
</feature>
<keyword evidence="2" id="KW-0812">Transmembrane</keyword>
<dbReference type="PANTHER" id="PTHR42736">
    <property type="entry name" value="PROTEIN-GLUTAMINE GAMMA-GLUTAMYLTRANSFERASE"/>
    <property type="match status" value="1"/>
</dbReference>
<feature type="compositionally biased region" description="Basic and acidic residues" evidence="1">
    <location>
        <begin position="788"/>
        <end position="797"/>
    </location>
</feature>
<keyword evidence="2" id="KW-0472">Membrane</keyword>
<evidence type="ECO:0000256" key="1">
    <source>
        <dbReference type="SAM" id="MobiDB-lite"/>
    </source>
</evidence>
<dbReference type="RefSeq" id="WP_289458851.1">
    <property type="nucleotide sequence ID" value="NZ_JAUCML010000005.1"/>
</dbReference>
<dbReference type="Proteomes" id="UP001237823">
    <property type="component" value="Unassembled WGS sequence"/>
</dbReference>
<feature type="domain" description="Transglutaminase-like" evidence="3">
    <location>
        <begin position="491"/>
        <end position="583"/>
    </location>
</feature>
<dbReference type="Pfam" id="PF11992">
    <property type="entry name" value="TgpA_N"/>
    <property type="match status" value="1"/>
</dbReference>
<organism evidence="5 6">
    <name type="scientific">Curtobacterium citri</name>
    <dbReference type="NCBI Taxonomy" id="3055139"/>
    <lineage>
        <taxon>Bacteria</taxon>
        <taxon>Bacillati</taxon>
        <taxon>Actinomycetota</taxon>
        <taxon>Actinomycetes</taxon>
        <taxon>Micrococcales</taxon>
        <taxon>Microbacteriaceae</taxon>
        <taxon>Curtobacterium</taxon>
    </lineage>
</organism>
<evidence type="ECO:0000256" key="2">
    <source>
        <dbReference type="SAM" id="Phobius"/>
    </source>
</evidence>
<dbReference type="Pfam" id="PF01841">
    <property type="entry name" value="Transglut_core"/>
    <property type="match status" value="1"/>
</dbReference>
<dbReference type="PANTHER" id="PTHR42736:SF1">
    <property type="entry name" value="PROTEIN-GLUTAMINE GAMMA-GLUTAMYLTRANSFERASE"/>
    <property type="match status" value="1"/>
</dbReference>
<dbReference type="InterPro" id="IPR038765">
    <property type="entry name" value="Papain-like_cys_pep_sf"/>
</dbReference>
<feature type="transmembrane region" description="Helical" evidence="2">
    <location>
        <begin position="173"/>
        <end position="189"/>
    </location>
</feature>
<dbReference type="InterPro" id="IPR021878">
    <property type="entry name" value="TgpA_N"/>
</dbReference>
<evidence type="ECO:0000259" key="3">
    <source>
        <dbReference type="Pfam" id="PF01841"/>
    </source>
</evidence>
<gene>
    <name evidence="5" type="ORF">QUG92_09655</name>
</gene>
<feature type="transmembrane region" description="Helical" evidence="2">
    <location>
        <begin position="195"/>
        <end position="213"/>
    </location>
</feature>
<feature type="region of interest" description="Disordered" evidence="1">
    <location>
        <begin position="428"/>
        <end position="449"/>
    </location>
</feature>
<feature type="transmembrane region" description="Helical" evidence="2">
    <location>
        <begin position="636"/>
        <end position="668"/>
    </location>
</feature>
<name>A0ABT7T713_9MICO</name>
<feature type="compositionally biased region" description="Low complexity" evidence="1">
    <location>
        <begin position="614"/>
        <end position="625"/>
    </location>
</feature>